<dbReference type="InterPro" id="IPR033878">
    <property type="entry name" value="NfsB-like"/>
</dbReference>
<protein>
    <submittedName>
        <fullName evidence="6">Nitroreductase / dihydropteridine reductase</fullName>
    </submittedName>
</protein>
<dbReference type="Proteomes" id="UP000198569">
    <property type="component" value="Unassembled WGS sequence"/>
</dbReference>
<dbReference type="Gene3D" id="3.40.109.10">
    <property type="entry name" value="NADH Oxidase"/>
    <property type="match status" value="1"/>
</dbReference>
<proteinExistence type="inferred from homology"/>
<gene>
    <name evidence="6" type="ORF">SAMN05444338_107199</name>
</gene>
<reference evidence="7" key="1">
    <citation type="submission" date="2016-10" db="EMBL/GenBank/DDBJ databases">
        <authorList>
            <person name="Varghese N."/>
            <person name="Submissions S."/>
        </authorList>
    </citation>
    <scope>NUCLEOTIDE SEQUENCE [LARGE SCALE GENOMIC DNA]</scope>
    <source>
        <strain evidence="7">DSM 15718</strain>
    </source>
</reference>
<dbReference type="AlphaFoldDB" id="A0A1H2ZHS0"/>
<name>A0A1H2ZHS0_9FLAO</name>
<dbReference type="EMBL" id="FNMV01000007">
    <property type="protein sequence ID" value="SDX16946.1"/>
    <property type="molecule type" value="Genomic_DNA"/>
</dbReference>
<evidence type="ECO:0000313" key="7">
    <source>
        <dbReference type="Proteomes" id="UP000198569"/>
    </source>
</evidence>
<keyword evidence="7" id="KW-1185">Reference proteome</keyword>
<comment type="similarity">
    <text evidence="1">Belongs to the nitroreductase family.</text>
</comment>
<accession>A0A1H2ZHS0</accession>
<evidence type="ECO:0000256" key="4">
    <source>
        <dbReference type="SAM" id="MobiDB-lite"/>
    </source>
</evidence>
<feature type="region of interest" description="Disordered" evidence="4">
    <location>
        <begin position="177"/>
        <end position="199"/>
    </location>
</feature>
<evidence type="ECO:0000256" key="2">
    <source>
        <dbReference type="ARBA" id="ARBA00022857"/>
    </source>
</evidence>
<dbReference type="GO" id="GO:0016491">
    <property type="term" value="F:oxidoreductase activity"/>
    <property type="evidence" value="ECO:0007669"/>
    <property type="project" value="UniProtKB-KW"/>
</dbReference>
<organism evidence="6 7">
    <name type="scientific">Flavobacterium degerlachei</name>
    <dbReference type="NCBI Taxonomy" id="229203"/>
    <lineage>
        <taxon>Bacteria</taxon>
        <taxon>Pseudomonadati</taxon>
        <taxon>Bacteroidota</taxon>
        <taxon>Flavobacteriia</taxon>
        <taxon>Flavobacteriales</taxon>
        <taxon>Flavobacteriaceae</taxon>
        <taxon>Flavobacterium</taxon>
    </lineage>
</organism>
<evidence type="ECO:0000313" key="6">
    <source>
        <dbReference type="EMBL" id="SDX16946.1"/>
    </source>
</evidence>
<evidence type="ECO:0000256" key="1">
    <source>
        <dbReference type="ARBA" id="ARBA00007118"/>
    </source>
</evidence>
<evidence type="ECO:0000256" key="3">
    <source>
        <dbReference type="ARBA" id="ARBA00023002"/>
    </source>
</evidence>
<dbReference type="InterPro" id="IPR000415">
    <property type="entry name" value="Nitroreductase-like"/>
</dbReference>
<dbReference type="RefSeq" id="WP_217636963.1">
    <property type="nucleotide sequence ID" value="NZ_FNMV01000007.1"/>
</dbReference>
<feature type="domain" description="Nitroreductase" evidence="5">
    <location>
        <begin position="9"/>
        <end position="173"/>
    </location>
</feature>
<dbReference type="PANTHER" id="PTHR43673">
    <property type="entry name" value="NAD(P)H NITROREDUCTASE YDGI-RELATED"/>
    <property type="match status" value="1"/>
</dbReference>
<keyword evidence="3" id="KW-0560">Oxidoreductase</keyword>
<dbReference type="STRING" id="229203.SAMN05444338_107199"/>
<evidence type="ECO:0000259" key="5">
    <source>
        <dbReference type="Pfam" id="PF00881"/>
    </source>
</evidence>
<dbReference type="SUPFAM" id="SSF55469">
    <property type="entry name" value="FMN-dependent nitroreductase-like"/>
    <property type="match status" value="1"/>
</dbReference>
<dbReference type="PANTHER" id="PTHR43673:SF10">
    <property type="entry name" value="NADH DEHYDROGENASE_NAD(P)H NITROREDUCTASE XCC3605-RELATED"/>
    <property type="match status" value="1"/>
</dbReference>
<dbReference type="InterPro" id="IPR029479">
    <property type="entry name" value="Nitroreductase"/>
</dbReference>
<sequence>MDFINAMHNRYTTKKYDATKKIDTKKLEELKEILLLSPSSINSQPWQFYFVSDKKVKEQLAAASLFNAEKVINCDTVVVFSAIDNVALFEQQVKENLPESAVNYFNTHLKHLADTDLKIWFDKQVYLALGIFLGACAQMQIDATPMEGIESDKYEAILGLEGYRSLVAVAIGYRDADDSNQPSQKPKSRLEKSAIIKTI</sequence>
<feature type="compositionally biased region" description="Basic and acidic residues" evidence="4">
    <location>
        <begin position="188"/>
        <end position="199"/>
    </location>
</feature>
<keyword evidence="2" id="KW-0521">NADP</keyword>
<dbReference type="Pfam" id="PF00881">
    <property type="entry name" value="Nitroreductase"/>
    <property type="match status" value="1"/>
</dbReference>
<dbReference type="CDD" id="cd02149">
    <property type="entry name" value="NfsB-like"/>
    <property type="match status" value="1"/>
</dbReference>